<sequence length="493" mass="53248">MNYRIGIVALLHESNTFISQNTTLAHFQQDTLLSGEAIRERFADAPHEVGGFFAGLGAADNVEIVPIFAARAIPYGPIEASTFDQLIETMVQQCEAAGPLDGILAAPHGATVAEGKPDADGYMLSRLRELLGHERPLIATIDAHANVSPAMADATDALVSYRTNPHLDQRQRGVEAAELMVKTLTSGRRLHQLAAFPPVAINIQNQNTSAMPLRPRWEAADALRELPEVASLSLVLGFPYSDVAEMGCSAILVSYEDVPAARRQELLDQLTTILTENPDCFEPEFTSPAEAVQQAGQQPGLTCMLDMGDNAGGGSPADSTILAHELHRQKIGPSLAVIFDPEAVAQVTAADFQNGNEVSIGGKTDSLHGEPLQVAVELLSTGDGKFRESEARHGGFSEFDQGATAIVRTLDSDLTLMLTSQRVPPFSLSQLTTFGIEPKEYRAIVAKGVIAPMAAYQPVADRFIHVNTQGSTCADMLQMTYHHRRQPMFPFER</sequence>
<dbReference type="EMBL" id="CP036261">
    <property type="protein sequence ID" value="QDS89988.1"/>
    <property type="molecule type" value="Genomic_DNA"/>
</dbReference>
<name>A0A517M553_9BACT</name>
<dbReference type="InterPro" id="IPR010799">
    <property type="entry name" value="MlrC_C"/>
</dbReference>
<accession>A0A517M553</accession>
<protein>
    <submittedName>
        <fullName evidence="3">Uncharacterized protein</fullName>
    </submittedName>
</protein>
<gene>
    <name evidence="3" type="ORF">EC9_41910</name>
</gene>
<dbReference type="Pfam" id="PF07364">
    <property type="entry name" value="DUF1485"/>
    <property type="match status" value="1"/>
</dbReference>
<proteinExistence type="predicted"/>
<evidence type="ECO:0000313" key="3">
    <source>
        <dbReference type="EMBL" id="QDS89988.1"/>
    </source>
</evidence>
<reference evidence="3 4" key="1">
    <citation type="submission" date="2019-02" db="EMBL/GenBank/DDBJ databases">
        <title>Deep-cultivation of Planctomycetes and their phenomic and genomic characterization uncovers novel biology.</title>
        <authorList>
            <person name="Wiegand S."/>
            <person name="Jogler M."/>
            <person name="Boedeker C."/>
            <person name="Pinto D."/>
            <person name="Vollmers J."/>
            <person name="Rivas-Marin E."/>
            <person name="Kohn T."/>
            <person name="Peeters S.H."/>
            <person name="Heuer A."/>
            <person name="Rast P."/>
            <person name="Oberbeckmann S."/>
            <person name="Bunk B."/>
            <person name="Jeske O."/>
            <person name="Meyerdierks A."/>
            <person name="Storesund J.E."/>
            <person name="Kallscheuer N."/>
            <person name="Luecker S."/>
            <person name="Lage O.M."/>
            <person name="Pohl T."/>
            <person name="Merkel B.J."/>
            <person name="Hornburger P."/>
            <person name="Mueller R.-W."/>
            <person name="Bruemmer F."/>
            <person name="Labrenz M."/>
            <person name="Spormann A.M."/>
            <person name="Op den Camp H."/>
            <person name="Overmann J."/>
            <person name="Amann R."/>
            <person name="Jetten M.S.M."/>
            <person name="Mascher T."/>
            <person name="Medema M.H."/>
            <person name="Devos D.P."/>
            <person name="Kaster A.-K."/>
            <person name="Ovreas L."/>
            <person name="Rohde M."/>
            <person name="Galperin M.Y."/>
            <person name="Jogler C."/>
        </authorList>
    </citation>
    <scope>NUCLEOTIDE SEQUENCE [LARGE SCALE GENOMIC DNA]</scope>
    <source>
        <strain evidence="3 4">EC9</strain>
    </source>
</reference>
<dbReference type="Pfam" id="PF07171">
    <property type="entry name" value="MlrC_C"/>
    <property type="match status" value="1"/>
</dbReference>
<keyword evidence="4" id="KW-1185">Reference proteome</keyword>
<dbReference type="InterPro" id="IPR015995">
    <property type="entry name" value="MlrC_N"/>
</dbReference>
<feature type="domain" description="Microcystin LR degradation protein MlrC N-terminal" evidence="2">
    <location>
        <begin position="4"/>
        <end position="295"/>
    </location>
</feature>
<evidence type="ECO:0000259" key="2">
    <source>
        <dbReference type="Pfam" id="PF07364"/>
    </source>
</evidence>
<dbReference type="AlphaFoldDB" id="A0A517M553"/>
<organism evidence="3 4">
    <name type="scientific">Rosistilla ulvae</name>
    <dbReference type="NCBI Taxonomy" id="1930277"/>
    <lineage>
        <taxon>Bacteria</taxon>
        <taxon>Pseudomonadati</taxon>
        <taxon>Planctomycetota</taxon>
        <taxon>Planctomycetia</taxon>
        <taxon>Pirellulales</taxon>
        <taxon>Pirellulaceae</taxon>
        <taxon>Rosistilla</taxon>
    </lineage>
</organism>
<evidence type="ECO:0000259" key="1">
    <source>
        <dbReference type="Pfam" id="PF07171"/>
    </source>
</evidence>
<dbReference type="Proteomes" id="UP000319557">
    <property type="component" value="Chromosome"/>
</dbReference>
<evidence type="ECO:0000313" key="4">
    <source>
        <dbReference type="Proteomes" id="UP000319557"/>
    </source>
</evidence>
<feature type="domain" description="Microcystin LR degradation protein MlrC C-terminal" evidence="1">
    <location>
        <begin position="305"/>
        <end position="483"/>
    </location>
</feature>
<dbReference type="KEGG" id="ruv:EC9_41910"/>